<name>A0ABS3KI97_9PROT</name>
<comment type="similarity">
    <text evidence="1">Belongs to the UPF0065 (bug) family.</text>
</comment>
<dbReference type="PANTHER" id="PTHR42928">
    <property type="entry name" value="TRICARBOXYLATE-BINDING PROTEIN"/>
    <property type="match status" value="1"/>
</dbReference>
<keyword evidence="3" id="KW-1185">Reference proteome</keyword>
<evidence type="ECO:0000313" key="3">
    <source>
        <dbReference type="Proteomes" id="UP001518990"/>
    </source>
</evidence>
<dbReference type="Pfam" id="PF03401">
    <property type="entry name" value="TctC"/>
    <property type="match status" value="1"/>
</dbReference>
<accession>A0ABS3KI97</accession>
<organism evidence="2 3">
    <name type="scientific">Roseomonas marmotae</name>
    <dbReference type="NCBI Taxonomy" id="2768161"/>
    <lineage>
        <taxon>Bacteria</taxon>
        <taxon>Pseudomonadati</taxon>
        <taxon>Pseudomonadota</taxon>
        <taxon>Alphaproteobacteria</taxon>
        <taxon>Acetobacterales</taxon>
        <taxon>Roseomonadaceae</taxon>
        <taxon>Roseomonas</taxon>
    </lineage>
</organism>
<dbReference type="RefSeq" id="WP_207451128.1">
    <property type="nucleotide sequence ID" value="NZ_CP061096.1"/>
</dbReference>
<evidence type="ECO:0000256" key="1">
    <source>
        <dbReference type="ARBA" id="ARBA00006987"/>
    </source>
</evidence>
<dbReference type="Gene3D" id="3.40.190.150">
    <property type="entry name" value="Bordetella uptake gene, domain 1"/>
    <property type="match status" value="1"/>
</dbReference>
<dbReference type="PIRSF" id="PIRSF017082">
    <property type="entry name" value="YflP"/>
    <property type="match status" value="1"/>
</dbReference>
<dbReference type="EMBL" id="JACTNF010000047">
    <property type="protein sequence ID" value="MBO1077179.1"/>
    <property type="molecule type" value="Genomic_DNA"/>
</dbReference>
<reference evidence="2 3" key="1">
    <citation type="submission" date="2020-09" db="EMBL/GenBank/DDBJ databases">
        <title>Roseomonas.</title>
        <authorList>
            <person name="Zhu W."/>
        </authorList>
    </citation>
    <scope>NUCLEOTIDE SEQUENCE [LARGE SCALE GENOMIC DNA]</scope>
    <source>
        <strain evidence="2 3">1311</strain>
    </source>
</reference>
<dbReference type="InterPro" id="IPR005064">
    <property type="entry name" value="BUG"/>
</dbReference>
<dbReference type="PANTHER" id="PTHR42928:SF5">
    <property type="entry name" value="BLR1237 PROTEIN"/>
    <property type="match status" value="1"/>
</dbReference>
<comment type="caution">
    <text evidence="2">The sequence shown here is derived from an EMBL/GenBank/DDBJ whole genome shotgun (WGS) entry which is preliminary data.</text>
</comment>
<dbReference type="InterPro" id="IPR042100">
    <property type="entry name" value="Bug_dom1"/>
</dbReference>
<sequence length="314" mass="32370">MAAAVPASAQAAFPNRPIRIIVPFAAGGNVDLQCRILAEKMGQLLKGTILVENRAGAGGAIGAEAVAHSAPDGYTLLGGSNGPMTVSPALRTDLGYDPLRDFAPLALTSRAPMALAVSKKLGVDTLQDFLALASSRPGHVTVASSGTGSSSHLVLIDFGLTTRTSYEHIPYRGASATVPDLISGNVDGVMTEVSNISPAHAAGQVKILGIAATNRSMLVPEVPTFAQAGVPGFIAFSFCGLFAPARTPEAVLQVLSRAAATALTDHEVRKKFEDIGLEIPEAQETAPASMSSVLKRELEIARRVGAAAGIKLQN</sequence>
<dbReference type="Proteomes" id="UP001518990">
    <property type="component" value="Unassembled WGS sequence"/>
</dbReference>
<evidence type="ECO:0000313" key="2">
    <source>
        <dbReference type="EMBL" id="MBO1077179.1"/>
    </source>
</evidence>
<gene>
    <name evidence="2" type="ORF">IAI60_21465</name>
</gene>
<proteinExistence type="inferred from homology"/>
<protein>
    <submittedName>
        <fullName evidence="2">Tripartite tricarboxylate transporter substrate binding protein</fullName>
    </submittedName>
</protein>
<dbReference type="SUPFAM" id="SSF53850">
    <property type="entry name" value="Periplasmic binding protein-like II"/>
    <property type="match status" value="1"/>
</dbReference>
<dbReference type="Gene3D" id="3.40.190.10">
    <property type="entry name" value="Periplasmic binding protein-like II"/>
    <property type="match status" value="1"/>
</dbReference>
<dbReference type="CDD" id="cd07012">
    <property type="entry name" value="PBP2_Bug_TTT"/>
    <property type="match status" value="1"/>
</dbReference>